<reference evidence="1" key="1">
    <citation type="submission" date="2022-02" db="EMBL/GenBank/DDBJ databases">
        <title>Plant Genome Project.</title>
        <authorList>
            <person name="Zhang R.-G."/>
        </authorList>
    </citation>
    <scope>NUCLEOTIDE SEQUENCE</scope>
    <source>
        <strain evidence="1">AT1</strain>
    </source>
</reference>
<protein>
    <submittedName>
        <fullName evidence="1">Uncharacterized protein</fullName>
    </submittedName>
</protein>
<keyword evidence="2" id="KW-1185">Reference proteome</keyword>
<name>A0ACC0NVV0_RHOML</name>
<dbReference type="EMBL" id="CM046392">
    <property type="protein sequence ID" value="KAI8556723.1"/>
    <property type="molecule type" value="Genomic_DNA"/>
</dbReference>
<gene>
    <name evidence="1" type="ORF">RHMOL_Rhmol05G0276400</name>
</gene>
<sequence length="216" mass="23425">MLALEGDYYMATIVIYGGAQYDAYENNSVNLLAQNSCGRIVVTDSDPTWEMDTMPLNRNMGEMVMLPTGVVVIINGAQAGLQGFGLATDPSLNPFLYEPDELLGSAGNSNRRPVIVKAPKSVVYGSTLYNVFVTVLSNTAGNWEVNFASAPYSTYSFSQGQRLVKMNIARPVLESNGQYRIVFEAPPSAEVAPPGYYTMFVVNQGVPSVAVWIPIS</sequence>
<dbReference type="Proteomes" id="UP001062846">
    <property type="component" value="Chromosome 5"/>
</dbReference>
<proteinExistence type="predicted"/>
<organism evidence="1 2">
    <name type="scientific">Rhododendron molle</name>
    <name type="common">Chinese azalea</name>
    <name type="synonym">Azalea mollis</name>
    <dbReference type="NCBI Taxonomy" id="49168"/>
    <lineage>
        <taxon>Eukaryota</taxon>
        <taxon>Viridiplantae</taxon>
        <taxon>Streptophyta</taxon>
        <taxon>Embryophyta</taxon>
        <taxon>Tracheophyta</taxon>
        <taxon>Spermatophyta</taxon>
        <taxon>Magnoliopsida</taxon>
        <taxon>eudicotyledons</taxon>
        <taxon>Gunneridae</taxon>
        <taxon>Pentapetalae</taxon>
        <taxon>asterids</taxon>
        <taxon>Ericales</taxon>
        <taxon>Ericaceae</taxon>
        <taxon>Ericoideae</taxon>
        <taxon>Rhodoreae</taxon>
        <taxon>Rhododendron</taxon>
    </lineage>
</organism>
<accession>A0ACC0NVV0</accession>
<comment type="caution">
    <text evidence="1">The sequence shown here is derived from an EMBL/GenBank/DDBJ whole genome shotgun (WGS) entry which is preliminary data.</text>
</comment>
<evidence type="ECO:0000313" key="1">
    <source>
        <dbReference type="EMBL" id="KAI8556723.1"/>
    </source>
</evidence>
<evidence type="ECO:0000313" key="2">
    <source>
        <dbReference type="Proteomes" id="UP001062846"/>
    </source>
</evidence>